<dbReference type="OrthoDB" id="4913at2"/>
<evidence type="ECO:0000256" key="1">
    <source>
        <dbReference type="ARBA" id="ARBA00001946"/>
    </source>
</evidence>
<evidence type="ECO:0000313" key="8">
    <source>
        <dbReference type="EMBL" id="SFN50285.1"/>
    </source>
</evidence>
<evidence type="ECO:0000256" key="6">
    <source>
        <dbReference type="ARBA" id="ARBA00022842"/>
    </source>
</evidence>
<dbReference type="GO" id="GO:0000287">
    <property type="term" value="F:magnesium ion binding"/>
    <property type="evidence" value="ECO:0007669"/>
    <property type="project" value="InterPro"/>
</dbReference>
<comment type="cofactor">
    <cofactor evidence="1">
        <name>Mg(2+)</name>
        <dbReference type="ChEBI" id="CHEBI:18420"/>
    </cofactor>
</comment>
<dbReference type="EMBL" id="FOVF01000026">
    <property type="protein sequence ID" value="SFN50285.1"/>
    <property type="molecule type" value="Genomic_DNA"/>
</dbReference>
<dbReference type="InterPro" id="IPR005238">
    <property type="entry name" value="ComB-like"/>
</dbReference>
<dbReference type="Proteomes" id="UP000198575">
    <property type="component" value="Unassembled WGS sequence"/>
</dbReference>
<comment type="catalytic activity">
    <reaction evidence="7">
        <text>(2R)-O-phospho-3-sulfolactate + H2O = (2R)-3-sulfolactate + phosphate</text>
        <dbReference type="Rhea" id="RHEA:23416"/>
        <dbReference type="ChEBI" id="CHEBI:15377"/>
        <dbReference type="ChEBI" id="CHEBI:15597"/>
        <dbReference type="ChEBI" id="CHEBI:43474"/>
        <dbReference type="ChEBI" id="CHEBI:58738"/>
        <dbReference type="EC" id="3.1.3.71"/>
    </reaction>
</comment>
<evidence type="ECO:0000313" key="9">
    <source>
        <dbReference type="Proteomes" id="UP000198575"/>
    </source>
</evidence>
<accession>A0A1I4ZJ14</accession>
<dbReference type="STRING" id="578942.SAMN05216289_12635"/>
<dbReference type="Gene3D" id="3.90.1560.10">
    <property type="entry name" value="ComB-like"/>
    <property type="match status" value="1"/>
</dbReference>
<dbReference type="SUPFAM" id="SSF142823">
    <property type="entry name" value="ComB-like"/>
    <property type="match status" value="1"/>
</dbReference>
<keyword evidence="5" id="KW-0378">Hydrolase</keyword>
<name>A0A1I4ZJ14_9GAMM</name>
<dbReference type="GO" id="GO:0050545">
    <property type="term" value="F:sulfopyruvate decarboxylase activity"/>
    <property type="evidence" value="ECO:0007669"/>
    <property type="project" value="TreeGrafter"/>
</dbReference>
<evidence type="ECO:0000256" key="5">
    <source>
        <dbReference type="ARBA" id="ARBA00022801"/>
    </source>
</evidence>
<proteinExistence type="inferred from homology"/>
<sequence length="238" mass="25291">MPKLHVLLKREEIDPARLEGKVIIVLDILFATTTIVHAFAQGARRIHPVRDRDEGLRAAAALGACVLAGEHLARPIPGFAPATPMALAGLGLADREMIYCTTNGTRALVAVAHAAHVYVGSLLNGRALVEHVIARHAQQSVLIVCSGSLDRFNLEDFHGAGHLIAHFTRLGDYAMTDAAIAALHAYRGSDSRSALGSSRVGRMMIEHDLGAEVDCASDHDSLDVVPALIDGLLVRVAA</sequence>
<evidence type="ECO:0000256" key="4">
    <source>
        <dbReference type="ARBA" id="ARBA00021948"/>
    </source>
</evidence>
<keyword evidence="6" id="KW-0460">Magnesium</keyword>
<dbReference type="EC" id="3.1.3.71" evidence="3"/>
<dbReference type="Pfam" id="PF04029">
    <property type="entry name" value="2-ph_phosp"/>
    <property type="match status" value="1"/>
</dbReference>
<dbReference type="InterPro" id="IPR036702">
    <property type="entry name" value="ComB-like_sf"/>
</dbReference>
<protein>
    <recommendedName>
        <fullName evidence="4">Probable 2-phosphosulfolactate phosphatase</fullName>
        <ecNumber evidence="3">3.1.3.71</ecNumber>
    </recommendedName>
</protein>
<dbReference type="AlphaFoldDB" id="A0A1I4ZJ14"/>
<dbReference type="RefSeq" id="WP_092409487.1">
    <property type="nucleotide sequence ID" value="NZ_FOVF01000026.1"/>
</dbReference>
<keyword evidence="9" id="KW-1185">Reference proteome</keyword>
<dbReference type="GO" id="GO:0050532">
    <property type="term" value="F:2-phosphosulfolactate phosphatase activity"/>
    <property type="evidence" value="ECO:0007669"/>
    <property type="project" value="UniProtKB-EC"/>
</dbReference>
<evidence type="ECO:0000256" key="2">
    <source>
        <dbReference type="ARBA" id="ARBA00009997"/>
    </source>
</evidence>
<evidence type="ECO:0000256" key="3">
    <source>
        <dbReference type="ARBA" id="ARBA00012953"/>
    </source>
</evidence>
<evidence type="ECO:0000256" key="7">
    <source>
        <dbReference type="ARBA" id="ARBA00033711"/>
    </source>
</evidence>
<organism evidence="8 9">
    <name type="scientific">Dokdonella immobilis</name>
    <dbReference type="NCBI Taxonomy" id="578942"/>
    <lineage>
        <taxon>Bacteria</taxon>
        <taxon>Pseudomonadati</taxon>
        <taxon>Pseudomonadota</taxon>
        <taxon>Gammaproteobacteria</taxon>
        <taxon>Lysobacterales</taxon>
        <taxon>Rhodanobacteraceae</taxon>
        <taxon>Dokdonella</taxon>
    </lineage>
</organism>
<gene>
    <name evidence="8" type="ORF">SAMN05216289_12635</name>
</gene>
<reference evidence="8 9" key="1">
    <citation type="submission" date="2016-10" db="EMBL/GenBank/DDBJ databases">
        <authorList>
            <person name="de Groot N.N."/>
        </authorList>
    </citation>
    <scope>NUCLEOTIDE SEQUENCE [LARGE SCALE GENOMIC DNA]</scope>
    <source>
        <strain evidence="8 9">CGMCC 1.7659</strain>
    </source>
</reference>
<comment type="similarity">
    <text evidence="2">Belongs to the ComB family.</text>
</comment>
<dbReference type="PANTHER" id="PTHR37311:SF1">
    <property type="entry name" value="2-PHOSPHOSULFOLACTATE PHOSPHATASE-RELATED"/>
    <property type="match status" value="1"/>
</dbReference>
<dbReference type="PANTHER" id="PTHR37311">
    <property type="entry name" value="2-PHOSPHOSULFOLACTATE PHOSPHATASE-RELATED"/>
    <property type="match status" value="1"/>
</dbReference>